<dbReference type="Proteomes" id="UP000015354">
    <property type="component" value="Unassembled WGS sequence"/>
</dbReference>
<dbReference type="OrthoDB" id="10634161at2759"/>
<organism evidence="2 3">
    <name type="scientific">Strigomonas culicis</name>
    <dbReference type="NCBI Taxonomy" id="28005"/>
    <lineage>
        <taxon>Eukaryota</taxon>
        <taxon>Discoba</taxon>
        <taxon>Euglenozoa</taxon>
        <taxon>Kinetoplastea</taxon>
        <taxon>Metakinetoplastina</taxon>
        <taxon>Trypanosomatida</taxon>
        <taxon>Trypanosomatidae</taxon>
        <taxon>Strigomonadinae</taxon>
        <taxon>Strigomonas</taxon>
    </lineage>
</organism>
<reference evidence="2 3" key="1">
    <citation type="journal article" date="2013" name="PLoS ONE">
        <title>Predicting the Proteins of Angomonas deanei, Strigomonas culicis and Their Respective Endosymbionts Reveals New Aspects of the Trypanosomatidae Family.</title>
        <authorList>
            <person name="Motta M.C."/>
            <person name="Martins A.C."/>
            <person name="de Souza S.S."/>
            <person name="Catta-Preta C.M."/>
            <person name="Silva R."/>
            <person name="Klein C.C."/>
            <person name="de Almeida L.G."/>
            <person name="de Lima Cunha O."/>
            <person name="Ciapina L.P."/>
            <person name="Brocchi M."/>
            <person name="Colabardini A.C."/>
            <person name="de Araujo Lima B."/>
            <person name="Machado C.R."/>
            <person name="de Almeida Soares C.M."/>
            <person name="Probst C.M."/>
            <person name="de Menezes C.B."/>
            <person name="Thompson C.E."/>
            <person name="Bartholomeu D.C."/>
            <person name="Gradia D.F."/>
            <person name="Pavoni D.P."/>
            <person name="Grisard E.C."/>
            <person name="Fantinatti-Garboggini F."/>
            <person name="Marchini F.K."/>
            <person name="Rodrigues-Luiz G.F."/>
            <person name="Wagner G."/>
            <person name="Goldman G.H."/>
            <person name="Fietto J.L."/>
            <person name="Elias M.C."/>
            <person name="Goldman M.H."/>
            <person name="Sagot M.F."/>
            <person name="Pereira M."/>
            <person name="Stoco P.H."/>
            <person name="de Mendonca-Neto R.P."/>
            <person name="Teixeira S.M."/>
            <person name="Maciel T.E."/>
            <person name="de Oliveira Mendes T.A."/>
            <person name="Urmenyi T.P."/>
            <person name="de Souza W."/>
            <person name="Schenkman S."/>
            <person name="de Vasconcelos A.T."/>
        </authorList>
    </citation>
    <scope>NUCLEOTIDE SEQUENCE [LARGE SCALE GENOMIC DNA]</scope>
</reference>
<evidence type="ECO:0000256" key="1">
    <source>
        <dbReference type="SAM" id="Phobius"/>
    </source>
</evidence>
<comment type="caution">
    <text evidence="2">The sequence shown here is derived from an EMBL/GenBank/DDBJ whole genome shotgun (WGS) entry which is preliminary data.</text>
</comment>
<proteinExistence type="predicted"/>
<keyword evidence="1" id="KW-1133">Transmembrane helix</keyword>
<keyword evidence="1" id="KW-0472">Membrane</keyword>
<name>S9TUP7_9TRYP</name>
<gene>
    <name evidence="2" type="ORF">STCU_08341</name>
</gene>
<evidence type="ECO:0000313" key="2">
    <source>
        <dbReference type="EMBL" id="EPY22117.1"/>
    </source>
</evidence>
<protein>
    <submittedName>
        <fullName evidence="2">Uncharacterized protein</fullName>
    </submittedName>
</protein>
<keyword evidence="1" id="KW-0812">Transmembrane</keyword>
<accession>S9TUP7</accession>
<dbReference type="AlphaFoldDB" id="S9TUP7"/>
<evidence type="ECO:0000313" key="3">
    <source>
        <dbReference type="Proteomes" id="UP000015354"/>
    </source>
</evidence>
<keyword evidence="3" id="KW-1185">Reference proteome</keyword>
<dbReference type="EMBL" id="ATMH01008341">
    <property type="protein sequence ID" value="EPY22117.1"/>
    <property type="molecule type" value="Genomic_DNA"/>
</dbReference>
<sequence>MLEDANYSAVTSRYIAFLFFYVAVFLDRKLSGRVAAMQLLECATNMNGGTFCLLPTAVHNLRMLLIAMNYGKRISHVPIAALSDVPLVLPSFSRSTSVQCAKNILCEQVEFCKACRAEDLLDGVLEAVDAACSLSSVRMAVREGEPFAPDHIDPFVVADTPLAQGAVWLQYAQYVFLLNGRPSFSHLRDTLAASCDHSSVCLALLSSDFFSFFGFDERQTIEKCCEHFAARHRLEQGAPASLPSGAQATAAVHPLEWVSYCLLRSRLLADDAQVAACLDSVPVELLVQDADAATLWAFAFFKHAAVRADMALFRSALERYLYLLREHHLTWWSPLDTWYHEAVGLPHEALLEVYHCVPLLLGTGSDQTPLWRGTVLEVGTALGVLHPLLTHSGE</sequence>
<feature type="transmembrane region" description="Helical" evidence="1">
    <location>
        <begin position="6"/>
        <end position="26"/>
    </location>
</feature>